<dbReference type="OrthoDB" id="396512at2"/>
<keyword evidence="3" id="KW-1185">Reference proteome</keyword>
<dbReference type="Gene3D" id="3.90.550.10">
    <property type="entry name" value="Spore Coat Polysaccharide Biosynthesis Protein SpsA, Chain A"/>
    <property type="match status" value="1"/>
</dbReference>
<dbReference type="eggNOG" id="COG0463">
    <property type="taxonomic scope" value="Bacteria"/>
</dbReference>
<evidence type="ECO:0000313" key="2">
    <source>
        <dbReference type="EMBL" id="EKF56398.1"/>
    </source>
</evidence>
<feature type="domain" description="Glycosyltransferase 2-like" evidence="1">
    <location>
        <begin position="7"/>
        <end position="146"/>
    </location>
</feature>
<keyword evidence="2" id="KW-0808">Transferase</keyword>
<dbReference type="STRING" id="555500.I215_02708"/>
<dbReference type="CDD" id="cd00761">
    <property type="entry name" value="Glyco_tranf_GTA_type"/>
    <property type="match status" value="1"/>
</dbReference>
<dbReference type="InterPro" id="IPR029044">
    <property type="entry name" value="Nucleotide-diphossugar_trans"/>
</dbReference>
<dbReference type="Proteomes" id="UP000007364">
    <property type="component" value="Unassembled WGS sequence"/>
</dbReference>
<dbReference type="RefSeq" id="WP_008990417.1">
    <property type="nucleotide sequence ID" value="NZ_AMSG01000002.1"/>
</dbReference>
<comment type="caution">
    <text evidence="2">The sequence shown here is derived from an EMBL/GenBank/DDBJ whole genome shotgun (WGS) entry which is preliminary data.</text>
</comment>
<gene>
    <name evidence="2" type="ORF">I215_02708</name>
</gene>
<evidence type="ECO:0000313" key="3">
    <source>
        <dbReference type="Proteomes" id="UP000007364"/>
    </source>
</evidence>
<dbReference type="EMBL" id="AMSG01000002">
    <property type="protein sequence ID" value="EKF56398.1"/>
    <property type="molecule type" value="Genomic_DNA"/>
</dbReference>
<organism evidence="2 3">
    <name type="scientific">Galbibacter marinus</name>
    <dbReference type="NCBI Taxonomy" id="555500"/>
    <lineage>
        <taxon>Bacteria</taxon>
        <taxon>Pseudomonadati</taxon>
        <taxon>Bacteroidota</taxon>
        <taxon>Flavobacteriia</taxon>
        <taxon>Flavobacteriales</taxon>
        <taxon>Flavobacteriaceae</taxon>
        <taxon>Galbibacter</taxon>
    </lineage>
</organism>
<dbReference type="InterPro" id="IPR001173">
    <property type="entry name" value="Glyco_trans_2-like"/>
</dbReference>
<dbReference type="AlphaFoldDB" id="K2P5X5"/>
<proteinExistence type="predicted"/>
<dbReference type="Pfam" id="PF00535">
    <property type="entry name" value="Glycos_transf_2"/>
    <property type="match status" value="1"/>
</dbReference>
<accession>K2P5X5</accession>
<protein>
    <submittedName>
        <fullName evidence="2">Cell wall biosynthesis glycosyltransferase</fullName>
    </submittedName>
</protein>
<sequence length="339" mass="39653">MNNPFFSVIMPAYKVEQYIAKAVESVLNQSFENFELLIINDGSPDNSAALAKDYSALDSRVKLYNKENGGLSDARNFGIEHAKGSYLYFMDSDDWIENDLLESIYNKIQINPVDIYVFGYFLDQEDQQGQLLKRHPTKPEDYKFDIGTEKAPKLNGDLMGLLGYAWNKIYSKIFIDYYKLRYDQGISLVEDMLFNARAYQKANTVVMIEDCFYHYISREVPTLIKSYHKDSFELILSKHHAIKPFLVKWGYGKNKIKQTMANNLVVGIQYCINNLLYYKSELSTAEKKKYINEILQHKETKKYIDYYQPSTKSDQLYKKLIKYRLSSVIMYIKSWKKAA</sequence>
<dbReference type="PANTHER" id="PTHR22916">
    <property type="entry name" value="GLYCOSYLTRANSFERASE"/>
    <property type="match status" value="1"/>
</dbReference>
<dbReference type="GO" id="GO:0016758">
    <property type="term" value="F:hexosyltransferase activity"/>
    <property type="evidence" value="ECO:0007669"/>
    <property type="project" value="UniProtKB-ARBA"/>
</dbReference>
<name>K2P5X5_9FLAO</name>
<reference evidence="2 3" key="1">
    <citation type="journal article" date="2012" name="J. Bacteriol.">
        <title>Genome Sequence of Galbibacter marinum Type Strain ck-I2-15.</title>
        <authorList>
            <person name="Lai Q."/>
            <person name="Li C."/>
            <person name="Shao Z."/>
        </authorList>
    </citation>
    <scope>NUCLEOTIDE SEQUENCE [LARGE SCALE GENOMIC DNA]</scope>
    <source>
        <strain evidence="3">ck-I2-15</strain>
    </source>
</reference>
<dbReference type="PANTHER" id="PTHR22916:SF3">
    <property type="entry name" value="UDP-GLCNAC:BETAGAL BETA-1,3-N-ACETYLGLUCOSAMINYLTRANSFERASE-LIKE PROTEIN 1"/>
    <property type="match status" value="1"/>
</dbReference>
<evidence type="ECO:0000259" key="1">
    <source>
        <dbReference type="Pfam" id="PF00535"/>
    </source>
</evidence>
<dbReference type="SUPFAM" id="SSF53448">
    <property type="entry name" value="Nucleotide-diphospho-sugar transferases"/>
    <property type="match status" value="1"/>
</dbReference>